<dbReference type="NCBIfam" id="TIGR01590">
    <property type="entry name" value="yir-bir-cir_Pla"/>
    <property type="match status" value="2"/>
</dbReference>
<evidence type="ECO:0000313" key="3">
    <source>
        <dbReference type="Proteomes" id="UP000018538"/>
    </source>
</evidence>
<keyword evidence="1" id="KW-0812">Transmembrane</keyword>
<reference evidence="2 3" key="1">
    <citation type="submission" date="2013-11" db="EMBL/GenBank/DDBJ databases">
        <title>The Genome Sequence of Plasmodium yoelii 17X.</title>
        <authorList>
            <consortium name="The Broad Institute Genomics Platform"/>
            <consortium name="The Broad Institute Genome Sequencing Center for Infectious Disease"/>
            <person name="Neafsey D."/>
            <person name="Adams J."/>
            <person name="Walker B."/>
            <person name="Young S.K."/>
            <person name="Zeng Q."/>
            <person name="Gargeya S."/>
            <person name="Fitzgerald M."/>
            <person name="Haas B."/>
            <person name="Abouelleil A."/>
            <person name="Alvarado L."/>
            <person name="Chapman S.B."/>
            <person name="Gainer-Dewar J."/>
            <person name="Goldberg J."/>
            <person name="Griggs A."/>
            <person name="Gujja S."/>
            <person name="Hansen M."/>
            <person name="Howarth C."/>
            <person name="Imamovic A."/>
            <person name="Ireland A."/>
            <person name="Larimer J."/>
            <person name="McCowan C."/>
            <person name="Murphy C."/>
            <person name="Pearson M."/>
            <person name="Poon T.W."/>
            <person name="Priest M."/>
            <person name="Roberts A."/>
            <person name="Saif S."/>
            <person name="Shea T."/>
            <person name="Sykes S."/>
            <person name="Wortman J."/>
            <person name="Nusbaum C."/>
            <person name="Birren B."/>
        </authorList>
    </citation>
    <scope>NUCLEOTIDE SEQUENCE [LARGE SCALE GENOMIC DNA]</scope>
    <source>
        <strain evidence="2 3">17X</strain>
    </source>
</reference>
<keyword evidence="1" id="KW-0472">Membrane</keyword>
<keyword evidence="3" id="KW-1185">Reference proteome</keyword>
<dbReference type="EMBL" id="KI635828">
    <property type="protein sequence ID" value="ETB56115.1"/>
    <property type="molecule type" value="Genomic_DNA"/>
</dbReference>
<dbReference type="Proteomes" id="UP000018538">
    <property type="component" value="Unassembled WGS sequence"/>
</dbReference>
<feature type="transmembrane region" description="Helical" evidence="1">
    <location>
        <begin position="263"/>
        <end position="280"/>
    </location>
</feature>
<evidence type="ECO:0000256" key="1">
    <source>
        <dbReference type="SAM" id="Phobius"/>
    </source>
</evidence>
<name>V7PAX9_PLAYE</name>
<sequence length="612" mass="71245">MSKELCDAINLADNYILGDPNNSRENGYESFFDSYCPDDNYDTDEKKVSSTFITLLNFFENIVGVNLEIDKLAEYAILWLSYRLNQKTQNGTTQIYDFYINHVVTNSCYNQKINADSDSDSGNKIIMDVIDKKIRSMDIDIKDISNFYDAFKSLCNMYSEIGEDYECMPCLENAGELFEKYEKLKNALDINKGSSYYQLLSSLSNYYKNFEQMYNSTWCENVSSLVACPRSSIKMNYVEHLTNIYLNLYIKIAIYLISLLLKWYMHFLIIIISFTFFYICEKFQEVRNSLSDKLSNGSYNFKDDKFLNDYCNSNQCQSYFDRISAGCLYLLYQFYNDSGIFPSPKNNNRYIVDYILIWLSYMLNLTNSEGDNIKSFYSAYINSCDQYKTQINELSGYDNYKDLIDERKDLLYMDSNIVSKFYEALKSLCKLYNELGNNKNCENYLEDNEFDKKYNDLKDSDITNSSIYKEMLSTLSTDYEHFKKECKHILSPPPEKTKENLGQTLVRSSGQDVDYLGQDVDYLGQDVGGLGQDTNSFEQNADNSDVASSSSSIVSKLIPVLLIIGAIPIFFGISYKVNNKELKNYFHYIYVNYSLFGFRKRSPKHLREKLKK</sequence>
<protein>
    <submittedName>
        <fullName evidence="2">Uncharacterized protein</fullName>
    </submittedName>
</protein>
<gene>
    <name evidence="2" type="ORF">YYC_05844</name>
</gene>
<feature type="transmembrane region" description="Helical" evidence="1">
    <location>
        <begin position="553"/>
        <end position="573"/>
    </location>
</feature>
<accession>V7PAX9</accession>
<dbReference type="Pfam" id="PF06022">
    <property type="entry name" value="Cir_Bir_Yir"/>
    <property type="match status" value="2"/>
</dbReference>
<dbReference type="AlphaFoldDB" id="V7PAX9"/>
<proteinExistence type="predicted"/>
<keyword evidence="1" id="KW-1133">Transmembrane helix</keyword>
<evidence type="ECO:0000313" key="2">
    <source>
        <dbReference type="EMBL" id="ETB56115.1"/>
    </source>
</evidence>
<organism evidence="2 3">
    <name type="scientific">Plasmodium yoelii 17X</name>
    <dbReference type="NCBI Taxonomy" id="1323249"/>
    <lineage>
        <taxon>Eukaryota</taxon>
        <taxon>Sar</taxon>
        <taxon>Alveolata</taxon>
        <taxon>Apicomplexa</taxon>
        <taxon>Aconoidasida</taxon>
        <taxon>Haemosporida</taxon>
        <taxon>Plasmodiidae</taxon>
        <taxon>Plasmodium</taxon>
        <taxon>Plasmodium (Vinckeia)</taxon>
    </lineage>
</organism>
<dbReference type="InterPro" id="IPR006477">
    <property type="entry name" value="Yir_bir_cir"/>
</dbReference>